<organism evidence="2 3">
    <name type="scientific">Polyporus arcularius HHB13444</name>
    <dbReference type="NCBI Taxonomy" id="1314778"/>
    <lineage>
        <taxon>Eukaryota</taxon>
        <taxon>Fungi</taxon>
        <taxon>Dikarya</taxon>
        <taxon>Basidiomycota</taxon>
        <taxon>Agaricomycotina</taxon>
        <taxon>Agaricomycetes</taxon>
        <taxon>Polyporales</taxon>
        <taxon>Polyporaceae</taxon>
        <taxon>Polyporus</taxon>
    </lineage>
</organism>
<evidence type="ECO:0000256" key="1">
    <source>
        <dbReference type="SAM" id="MobiDB-lite"/>
    </source>
</evidence>
<feature type="compositionally biased region" description="Basic residues" evidence="1">
    <location>
        <begin position="362"/>
        <end position="373"/>
    </location>
</feature>
<proteinExistence type="predicted"/>
<name>A0A5C3PCR6_9APHY</name>
<feature type="compositionally biased region" description="Low complexity" evidence="1">
    <location>
        <begin position="497"/>
        <end position="510"/>
    </location>
</feature>
<protein>
    <submittedName>
        <fullName evidence="2">Uncharacterized protein</fullName>
    </submittedName>
</protein>
<feature type="compositionally biased region" description="Basic and acidic residues" evidence="1">
    <location>
        <begin position="20"/>
        <end position="39"/>
    </location>
</feature>
<feature type="compositionally biased region" description="Basic and acidic residues" evidence="1">
    <location>
        <begin position="86"/>
        <end position="114"/>
    </location>
</feature>
<dbReference type="GO" id="GO:0003677">
    <property type="term" value="F:DNA binding"/>
    <property type="evidence" value="ECO:0007669"/>
    <property type="project" value="InterPro"/>
</dbReference>
<feature type="compositionally biased region" description="Basic and acidic residues" evidence="1">
    <location>
        <begin position="173"/>
        <end position="183"/>
    </location>
</feature>
<feature type="compositionally biased region" description="Polar residues" evidence="1">
    <location>
        <begin position="212"/>
        <end position="238"/>
    </location>
</feature>
<dbReference type="Proteomes" id="UP000308197">
    <property type="component" value="Unassembled WGS sequence"/>
</dbReference>
<evidence type="ECO:0000313" key="2">
    <source>
        <dbReference type="EMBL" id="TFK87102.1"/>
    </source>
</evidence>
<dbReference type="EMBL" id="ML211168">
    <property type="protein sequence ID" value="TFK87102.1"/>
    <property type="molecule type" value="Genomic_DNA"/>
</dbReference>
<feature type="compositionally biased region" description="Low complexity" evidence="1">
    <location>
        <begin position="239"/>
        <end position="261"/>
    </location>
</feature>
<dbReference type="SMART" id="SM00384">
    <property type="entry name" value="AT_hook"/>
    <property type="match status" value="5"/>
</dbReference>
<feature type="compositionally biased region" description="Acidic residues" evidence="1">
    <location>
        <begin position="324"/>
        <end position="335"/>
    </location>
</feature>
<reference evidence="2 3" key="1">
    <citation type="journal article" date="2019" name="Nat. Ecol. Evol.">
        <title>Megaphylogeny resolves global patterns of mushroom evolution.</title>
        <authorList>
            <person name="Varga T."/>
            <person name="Krizsan K."/>
            <person name="Foldi C."/>
            <person name="Dima B."/>
            <person name="Sanchez-Garcia M."/>
            <person name="Sanchez-Ramirez S."/>
            <person name="Szollosi G.J."/>
            <person name="Szarkandi J.G."/>
            <person name="Papp V."/>
            <person name="Albert L."/>
            <person name="Andreopoulos W."/>
            <person name="Angelini C."/>
            <person name="Antonin V."/>
            <person name="Barry K.W."/>
            <person name="Bougher N.L."/>
            <person name="Buchanan P."/>
            <person name="Buyck B."/>
            <person name="Bense V."/>
            <person name="Catcheside P."/>
            <person name="Chovatia M."/>
            <person name="Cooper J."/>
            <person name="Damon W."/>
            <person name="Desjardin D."/>
            <person name="Finy P."/>
            <person name="Geml J."/>
            <person name="Haridas S."/>
            <person name="Hughes K."/>
            <person name="Justo A."/>
            <person name="Karasinski D."/>
            <person name="Kautmanova I."/>
            <person name="Kiss B."/>
            <person name="Kocsube S."/>
            <person name="Kotiranta H."/>
            <person name="LaButti K.M."/>
            <person name="Lechner B.E."/>
            <person name="Liimatainen K."/>
            <person name="Lipzen A."/>
            <person name="Lukacs Z."/>
            <person name="Mihaltcheva S."/>
            <person name="Morgado L.N."/>
            <person name="Niskanen T."/>
            <person name="Noordeloos M.E."/>
            <person name="Ohm R.A."/>
            <person name="Ortiz-Santana B."/>
            <person name="Ovrebo C."/>
            <person name="Racz N."/>
            <person name="Riley R."/>
            <person name="Savchenko A."/>
            <person name="Shiryaev A."/>
            <person name="Soop K."/>
            <person name="Spirin V."/>
            <person name="Szebenyi C."/>
            <person name="Tomsovsky M."/>
            <person name="Tulloss R.E."/>
            <person name="Uehling J."/>
            <person name="Grigoriev I.V."/>
            <person name="Vagvolgyi C."/>
            <person name="Papp T."/>
            <person name="Martin F.M."/>
            <person name="Miettinen O."/>
            <person name="Hibbett D.S."/>
            <person name="Nagy L.G."/>
        </authorList>
    </citation>
    <scope>NUCLEOTIDE SEQUENCE [LARGE SCALE GENOMIC DNA]</scope>
    <source>
        <strain evidence="2 3">HHB13444</strain>
    </source>
</reference>
<accession>A0A5C3PCR6</accession>
<feature type="compositionally biased region" description="Basic residues" evidence="1">
    <location>
        <begin position="262"/>
        <end position="275"/>
    </location>
</feature>
<dbReference type="InterPro" id="IPR017956">
    <property type="entry name" value="AT_hook_DNA-bd_motif"/>
</dbReference>
<keyword evidence="3" id="KW-1185">Reference proteome</keyword>
<dbReference type="PRINTS" id="PR00929">
    <property type="entry name" value="ATHOOK"/>
</dbReference>
<feature type="region of interest" description="Disordered" evidence="1">
    <location>
        <begin position="417"/>
        <end position="582"/>
    </location>
</feature>
<feature type="region of interest" description="Disordered" evidence="1">
    <location>
        <begin position="1"/>
        <end position="392"/>
    </location>
</feature>
<sequence>MSGGPAYIGKPPPQWTRKRREWEQQRARERELAEQERELSPAVPDPPVTPSRSAIFGSPNKSARVYKTYAHKRARSQASSVAGEPDDAHDGASRESSPEPSPTKDTHIPAHTEPKPSSTRAKRAHSRSTRQVATSSSNIRPHPSSPSVFVELTSRRHPPPAQSNATAPIASVERTRGRSRETKGIALPSPSSTSEENGDSRPRKRARVPSGPSMSLSEALNHSFARTNSAHPSPISATPASFASVSLPVASSSALSNTNALLKRKPGRPRGRGRGRGLAPMDPVVPHSALGSAAGQVASSSVRAPTSAAGSGVASSSRAQPIMADEEEESADEDIAPVVPAKRPRGRPRKNSAPQPPSRTSSRPRRSVSRRRSSQQPQLSSDSETVAAQLMQDFDSPSQINLQQSVDVLPVARALEEQAMREADQSSSSAKRPRGRPKGSKNKATLEREASAVDVRHVATALEDHEMQGAGPSSPPRPRGRPKGSKNRSTLEREALARAAADQSLAAIPIVPAPAPVKRGPGRPRKSAPNPPTLPLSETVDYMEPLKDPDAEDVPHPSTLHPGRRGRSRTRRNSTPAASSDSHAYYLDMTTLQWKPRARSASASPSKRLMKAVKGGNEYQTSGRLCAALKQKLLQAPHPKTKETSTQDKDDALRVSRSGVLLLGDQGAEEAGPMEVFSGCWEVLADKDAVCDDALALKTLHDVVKRLGICISFGEDGPILARSDDGRTVAVAVPCGCLSLQERSSSSGGTKSSSPLECAGEMTVSVTEQEEESFPGAKVHRITRRQTTIISRRRHAGQQPLAGRWNGVTPLDFEDLLM</sequence>
<evidence type="ECO:0000313" key="3">
    <source>
        <dbReference type="Proteomes" id="UP000308197"/>
    </source>
</evidence>
<feature type="compositionally biased region" description="Low complexity" evidence="1">
    <location>
        <begin position="288"/>
        <end position="319"/>
    </location>
</feature>
<feature type="compositionally biased region" description="Polar residues" evidence="1">
    <location>
        <begin position="129"/>
        <end position="139"/>
    </location>
</feature>
<feature type="compositionally biased region" description="Basic residues" evidence="1">
    <location>
        <begin position="562"/>
        <end position="572"/>
    </location>
</feature>
<gene>
    <name evidence="2" type="ORF">K466DRAFT_663259</name>
</gene>
<feature type="compositionally biased region" description="Low complexity" evidence="1">
    <location>
        <begin position="374"/>
        <end position="383"/>
    </location>
</feature>
<feature type="compositionally biased region" description="Basic and acidic residues" evidence="1">
    <location>
        <begin position="444"/>
        <end position="467"/>
    </location>
</feature>
<dbReference type="InParanoid" id="A0A5C3PCR6"/>
<feature type="compositionally biased region" description="Basic and acidic residues" evidence="1">
    <location>
        <begin position="544"/>
        <end position="555"/>
    </location>
</feature>
<feature type="compositionally biased region" description="Basic residues" evidence="1">
    <location>
        <begin position="431"/>
        <end position="441"/>
    </location>
</feature>
<dbReference type="AlphaFoldDB" id="A0A5C3PCR6"/>